<reference evidence="14 15" key="1">
    <citation type="submission" date="2016-02" db="EMBL/GenBank/DDBJ databases">
        <title>Genome analysis of coral dinoflagellate symbionts highlights evolutionary adaptations to a symbiotic lifestyle.</title>
        <authorList>
            <person name="Aranda M."/>
            <person name="Li Y."/>
            <person name="Liew Y.J."/>
            <person name="Baumgarten S."/>
            <person name="Simakov O."/>
            <person name="Wilson M."/>
            <person name="Piel J."/>
            <person name="Ashoor H."/>
            <person name="Bougouffa S."/>
            <person name="Bajic V.B."/>
            <person name="Ryu T."/>
            <person name="Ravasi T."/>
            <person name="Bayer T."/>
            <person name="Micklem G."/>
            <person name="Kim H."/>
            <person name="Bhak J."/>
            <person name="Lajeunesse T.C."/>
            <person name="Voolstra C.R."/>
        </authorList>
    </citation>
    <scope>NUCLEOTIDE SEQUENCE [LARGE SCALE GENOMIC DNA]</scope>
    <source>
        <strain evidence="14 15">CCMP2467</strain>
    </source>
</reference>
<keyword evidence="10 13" id="KW-1133">Transmembrane helix</keyword>
<comment type="subcellular location">
    <subcellularLocation>
        <location evidence="1">Cell membrane</location>
        <topology evidence="1">Multi-pass membrane protein</topology>
    </subcellularLocation>
    <subcellularLocation>
        <location evidence="2">Golgi apparatus membrane</location>
        <topology evidence="2">Multi-pass membrane protein</topology>
    </subcellularLocation>
</comment>
<dbReference type="PANTHER" id="PTHR10791:SF30">
    <property type="entry name" value="SUGAR TRANSPORTER SWEET1"/>
    <property type="match status" value="1"/>
</dbReference>
<keyword evidence="11" id="KW-0333">Golgi apparatus</keyword>
<accession>A0A1Q9D9I4</accession>
<evidence type="ECO:0000256" key="2">
    <source>
        <dbReference type="ARBA" id="ARBA00004653"/>
    </source>
</evidence>
<dbReference type="GO" id="GO:0051119">
    <property type="term" value="F:sugar transmembrane transporter activity"/>
    <property type="evidence" value="ECO:0007669"/>
    <property type="project" value="InterPro"/>
</dbReference>
<evidence type="ECO:0000256" key="9">
    <source>
        <dbReference type="ARBA" id="ARBA00022737"/>
    </source>
</evidence>
<dbReference type="OrthoDB" id="409725at2759"/>
<comment type="caution">
    <text evidence="14">The sequence shown here is derived from an EMBL/GenBank/DDBJ whole genome shotgun (WGS) entry which is preliminary data.</text>
</comment>
<dbReference type="Proteomes" id="UP000186817">
    <property type="component" value="Unassembled WGS sequence"/>
</dbReference>
<sequence length="510" mass="55835">MLGVSWSRLESSPGSFRFCWSPCALAMFADLILESLATCLAFFFMTSPLTQAIDVIRTPAKVKHINPANLLGFFLNCMTQLGYGIFMPIPPMIRCNVYGVAVGLFSIATCWYFALGTANAERWNAQACVGTISVLALSGLIFAYAGLGGEGAAARVGSLGILVSIIMYAAPLSVLREVLQTKSSKALPGPQIFMGFLNSLCWFAVGIRRQKMPVWVPNVIVMLLSLAQLALILKFPDRPESVEEQRKDDALLLPVALVNGARSFQNAVSSGKAQREMVPALLSASDRLADARLHQACFVPSSELGAGRLPTESSKDSRGEAAGALGGVVVGILGFGSRSGREGKQDRFYAIKLHLDLSALLIAVVLWSIPLHKAALFRDFMLKWERSEAWFGDWGMHQSIMVVVMVAHGWAAGLITREFSTVIRSILQTLALIVVFLIGDPLRGNRDHFVSRSVPSWLLFVIVIMAALIFQTGRVNLKVIRKACNLGEEMRMSEAYEQVIEFEFQPRSRI</sequence>
<evidence type="ECO:0000256" key="4">
    <source>
        <dbReference type="ARBA" id="ARBA00021741"/>
    </source>
</evidence>
<feature type="transmembrane region" description="Helical" evidence="13">
    <location>
        <begin position="214"/>
        <end position="233"/>
    </location>
</feature>
<feature type="transmembrane region" description="Helical" evidence="13">
    <location>
        <begin position="153"/>
        <end position="175"/>
    </location>
</feature>
<keyword evidence="7 14" id="KW-0762">Sugar transport</keyword>
<evidence type="ECO:0000256" key="12">
    <source>
        <dbReference type="ARBA" id="ARBA00023136"/>
    </source>
</evidence>
<feature type="transmembrane region" description="Helical" evidence="13">
    <location>
        <begin position="422"/>
        <end position="442"/>
    </location>
</feature>
<dbReference type="AlphaFoldDB" id="A0A1Q9D9I4"/>
<feature type="transmembrane region" description="Helical" evidence="13">
    <location>
        <begin position="348"/>
        <end position="369"/>
    </location>
</feature>
<feature type="transmembrane region" description="Helical" evidence="13">
    <location>
        <begin position="97"/>
        <end position="115"/>
    </location>
</feature>
<keyword evidence="6" id="KW-1003">Cell membrane</keyword>
<feature type="transmembrane region" description="Helical" evidence="13">
    <location>
        <begin position="454"/>
        <end position="472"/>
    </location>
</feature>
<evidence type="ECO:0000256" key="13">
    <source>
        <dbReference type="SAM" id="Phobius"/>
    </source>
</evidence>
<feature type="transmembrane region" description="Helical" evidence="13">
    <location>
        <begin position="389"/>
        <end position="410"/>
    </location>
</feature>
<gene>
    <name evidence="14" type="primary">SWEET3</name>
    <name evidence="14" type="ORF">AK812_SmicGene26397</name>
</gene>
<dbReference type="Pfam" id="PF03083">
    <property type="entry name" value="MtN3_slv"/>
    <property type="match status" value="1"/>
</dbReference>
<proteinExistence type="inferred from homology"/>
<dbReference type="GO" id="GO:0005886">
    <property type="term" value="C:plasma membrane"/>
    <property type="evidence" value="ECO:0007669"/>
    <property type="project" value="UniProtKB-SubCell"/>
</dbReference>
<dbReference type="InterPro" id="IPR004316">
    <property type="entry name" value="SWEET_rpt"/>
</dbReference>
<evidence type="ECO:0000313" key="15">
    <source>
        <dbReference type="Proteomes" id="UP000186817"/>
    </source>
</evidence>
<evidence type="ECO:0000256" key="5">
    <source>
        <dbReference type="ARBA" id="ARBA00022448"/>
    </source>
</evidence>
<keyword evidence="12 13" id="KW-0472">Membrane</keyword>
<keyword evidence="9" id="KW-0677">Repeat</keyword>
<dbReference type="PANTHER" id="PTHR10791">
    <property type="entry name" value="RAG1-ACTIVATING PROTEIN 1"/>
    <property type="match status" value="1"/>
</dbReference>
<evidence type="ECO:0000256" key="1">
    <source>
        <dbReference type="ARBA" id="ARBA00004651"/>
    </source>
</evidence>
<evidence type="ECO:0000256" key="7">
    <source>
        <dbReference type="ARBA" id="ARBA00022597"/>
    </source>
</evidence>
<evidence type="ECO:0000313" key="14">
    <source>
        <dbReference type="EMBL" id="OLP91862.1"/>
    </source>
</evidence>
<dbReference type="EMBL" id="LSRX01000646">
    <property type="protein sequence ID" value="OLP91862.1"/>
    <property type="molecule type" value="Genomic_DNA"/>
</dbReference>
<dbReference type="Gene3D" id="1.20.1280.290">
    <property type="match status" value="2"/>
</dbReference>
<dbReference type="FunFam" id="1.20.1280.290:FF:000004">
    <property type="entry name" value="Sugar transporter SWEET"/>
    <property type="match status" value="1"/>
</dbReference>
<feature type="transmembrane region" description="Helical" evidence="13">
    <location>
        <begin position="20"/>
        <end position="44"/>
    </location>
</feature>
<evidence type="ECO:0000256" key="3">
    <source>
        <dbReference type="ARBA" id="ARBA00007809"/>
    </source>
</evidence>
<keyword evidence="8 13" id="KW-0812">Transmembrane</keyword>
<evidence type="ECO:0000256" key="6">
    <source>
        <dbReference type="ARBA" id="ARBA00022475"/>
    </source>
</evidence>
<organism evidence="14 15">
    <name type="scientific">Symbiodinium microadriaticum</name>
    <name type="common">Dinoflagellate</name>
    <name type="synonym">Zooxanthella microadriatica</name>
    <dbReference type="NCBI Taxonomy" id="2951"/>
    <lineage>
        <taxon>Eukaryota</taxon>
        <taxon>Sar</taxon>
        <taxon>Alveolata</taxon>
        <taxon>Dinophyceae</taxon>
        <taxon>Suessiales</taxon>
        <taxon>Symbiodiniaceae</taxon>
        <taxon>Symbiodinium</taxon>
    </lineage>
</organism>
<evidence type="ECO:0000256" key="8">
    <source>
        <dbReference type="ARBA" id="ARBA00022692"/>
    </source>
</evidence>
<dbReference type="GO" id="GO:0000139">
    <property type="term" value="C:Golgi membrane"/>
    <property type="evidence" value="ECO:0007669"/>
    <property type="project" value="UniProtKB-SubCell"/>
</dbReference>
<protein>
    <recommendedName>
        <fullName evidence="4">Sugar transporter SWEET1</fullName>
    </recommendedName>
</protein>
<dbReference type="InterPro" id="IPR047664">
    <property type="entry name" value="SWEET"/>
</dbReference>
<keyword evidence="15" id="KW-1185">Reference proteome</keyword>
<comment type="similarity">
    <text evidence="3">Belongs to the SWEET sugar transporter family.</text>
</comment>
<name>A0A1Q9D9I4_SYMMI</name>
<feature type="transmembrane region" description="Helical" evidence="13">
    <location>
        <begin position="65"/>
        <end position="85"/>
    </location>
</feature>
<feature type="transmembrane region" description="Helical" evidence="13">
    <location>
        <begin position="127"/>
        <end position="147"/>
    </location>
</feature>
<evidence type="ECO:0000256" key="11">
    <source>
        <dbReference type="ARBA" id="ARBA00023034"/>
    </source>
</evidence>
<keyword evidence="5" id="KW-0813">Transport</keyword>
<evidence type="ECO:0000256" key="10">
    <source>
        <dbReference type="ARBA" id="ARBA00022989"/>
    </source>
</evidence>